<comment type="caution">
    <text evidence="2">The sequence shown here is derived from an EMBL/GenBank/DDBJ whole genome shotgun (WGS) entry which is preliminary data.</text>
</comment>
<dbReference type="InterPro" id="IPR038943">
    <property type="entry name" value="PLDrp1-like"/>
</dbReference>
<name>A0AAW1JRI1_SAPOF</name>
<dbReference type="PANTHER" id="PTHR33971:SF3">
    <property type="entry name" value="UBIQUITIN CARBOXYL-TERMINAL HYDROLASE 36"/>
    <property type="match status" value="1"/>
</dbReference>
<keyword evidence="3" id="KW-1185">Reference proteome</keyword>
<sequence length="433" mass="49893">MAYFYNTNYDQYHDNYQYYHHHPYNYNSHESRYVHNYSNNVEYNYNYNYNSYELTPTKALVGYYYSNDYNNNNDFNQSDFLASNKENIYETGDYFYDPVSTQIVISYSTVGNNEITDLDYPEYDSEPFVGGYDICATYGKPLPPSNEICYPPTNIANLVQKTDNNAINSVDEGGDEDEKIEGDPKPINGNVVTQVIQEETDSKIKDNVISSEDEDEDEDDEDLDDENFGGDPKPINGNVVTQVIQKEIDSKIEDNVIDSDDEDEDEDEDDEDLEDENFEGDPKHTNGNVVTQEEIDTKSENLEDKKTEIRRQIPPGYGIEGMDICEGLFGGYFPCLSKRNNRVDCEQCGGEVKSNKKDDYEYWQGTVDYLFGNPNPYGGAMPEKGSYGDPMYYYQRSCPQKSIVGEFKNEESSSLLYSSRVNYGYNGDYYKYY</sequence>
<evidence type="ECO:0000313" key="3">
    <source>
        <dbReference type="Proteomes" id="UP001443914"/>
    </source>
</evidence>
<organism evidence="2 3">
    <name type="scientific">Saponaria officinalis</name>
    <name type="common">Common soapwort</name>
    <name type="synonym">Lychnis saponaria</name>
    <dbReference type="NCBI Taxonomy" id="3572"/>
    <lineage>
        <taxon>Eukaryota</taxon>
        <taxon>Viridiplantae</taxon>
        <taxon>Streptophyta</taxon>
        <taxon>Embryophyta</taxon>
        <taxon>Tracheophyta</taxon>
        <taxon>Spermatophyta</taxon>
        <taxon>Magnoliopsida</taxon>
        <taxon>eudicotyledons</taxon>
        <taxon>Gunneridae</taxon>
        <taxon>Pentapetalae</taxon>
        <taxon>Caryophyllales</taxon>
        <taxon>Caryophyllaceae</taxon>
        <taxon>Caryophylleae</taxon>
        <taxon>Saponaria</taxon>
    </lineage>
</organism>
<dbReference type="GO" id="GO:0004674">
    <property type="term" value="F:protein serine/threonine kinase activity"/>
    <property type="evidence" value="ECO:0007669"/>
    <property type="project" value="TreeGrafter"/>
</dbReference>
<evidence type="ECO:0000313" key="2">
    <source>
        <dbReference type="EMBL" id="KAK9706578.1"/>
    </source>
</evidence>
<dbReference type="EMBL" id="JBDFQZ010000007">
    <property type="protein sequence ID" value="KAK9706578.1"/>
    <property type="molecule type" value="Genomic_DNA"/>
</dbReference>
<feature type="compositionally biased region" description="Acidic residues" evidence="1">
    <location>
        <begin position="211"/>
        <end position="228"/>
    </location>
</feature>
<reference evidence="2" key="1">
    <citation type="submission" date="2024-03" db="EMBL/GenBank/DDBJ databases">
        <title>WGS assembly of Saponaria officinalis var. Norfolk2.</title>
        <authorList>
            <person name="Jenkins J."/>
            <person name="Shu S."/>
            <person name="Grimwood J."/>
            <person name="Barry K."/>
            <person name="Goodstein D."/>
            <person name="Schmutz J."/>
            <person name="Leebens-Mack J."/>
            <person name="Osbourn A."/>
        </authorList>
    </citation>
    <scope>NUCLEOTIDE SEQUENCE [LARGE SCALE GENOMIC DNA]</scope>
    <source>
        <strain evidence="2">JIC</strain>
    </source>
</reference>
<gene>
    <name evidence="2" type="ORF">RND81_07G136300</name>
</gene>
<feature type="compositionally biased region" description="Acidic residues" evidence="1">
    <location>
        <begin position="255"/>
        <end position="279"/>
    </location>
</feature>
<dbReference type="AlphaFoldDB" id="A0AAW1JRI1"/>
<feature type="compositionally biased region" description="Basic and acidic residues" evidence="1">
    <location>
        <begin position="295"/>
        <end position="304"/>
    </location>
</feature>
<proteinExistence type="predicted"/>
<dbReference type="Proteomes" id="UP001443914">
    <property type="component" value="Unassembled WGS sequence"/>
</dbReference>
<feature type="region of interest" description="Disordered" evidence="1">
    <location>
        <begin position="169"/>
        <end position="304"/>
    </location>
</feature>
<dbReference type="PANTHER" id="PTHR33971">
    <property type="entry name" value="OS06G0232000 PROTEIN"/>
    <property type="match status" value="1"/>
</dbReference>
<protein>
    <submittedName>
        <fullName evidence="2">Uncharacterized protein</fullName>
    </submittedName>
</protein>
<evidence type="ECO:0000256" key="1">
    <source>
        <dbReference type="SAM" id="MobiDB-lite"/>
    </source>
</evidence>
<dbReference type="GO" id="GO:0070300">
    <property type="term" value="F:phosphatidic acid binding"/>
    <property type="evidence" value="ECO:0007669"/>
    <property type="project" value="InterPro"/>
</dbReference>
<accession>A0AAW1JRI1</accession>